<dbReference type="PANTHER" id="PTHR33958:SF1">
    <property type="entry name" value="CILIA- AND FLAGELLA-ASSOCIATED PROTEIN 418"/>
    <property type="match status" value="1"/>
</dbReference>
<dbReference type="EMBL" id="JACEEZ010016027">
    <property type="protein sequence ID" value="KAG0718458.1"/>
    <property type="molecule type" value="Genomic_DNA"/>
</dbReference>
<evidence type="ECO:0000313" key="8">
    <source>
        <dbReference type="Proteomes" id="UP000770661"/>
    </source>
</evidence>
<evidence type="ECO:0000256" key="2">
    <source>
        <dbReference type="ARBA" id="ARBA00004496"/>
    </source>
</evidence>
<keyword evidence="8" id="KW-1185">Reference proteome</keyword>
<feature type="compositionally biased region" description="Acidic residues" evidence="6">
    <location>
        <begin position="1"/>
        <end position="14"/>
    </location>
</feature>
<sequence>MADDIDDLLDEVEDSLSRDVLRSTSTTPSTKSVYSTLRVKNSQSESVKTDDLKDLLDDLEDSPFPPRLPSRAGLEDPPLPPRLPSRAGGGVAPGGSKCSSPCLAGTAVPAGIPTGVTLRACDCLRCLKCDMAVVTVDGFCWSRATDYLFLRNNYPDLSRLRARLEPRRGARAYACQCQHCSFTEPTTVAQDGTVKWVCGGHPPRNV</sequence>
<dbReference type="GO" id="GO:0005829">
    <property type="term" value="C:cytosol"/>
    <property type="evidence" value="ECO:0007669"/>
    <property type="project" value="TreeGrafter"/>
</dbReference>
<comment type="caution">
    <text evidence="7">The sequence shown here is derived from an EMBL/GenBank/DDBJ whole genome shotgun (WGS) entry which is preliminary data.</text>
</comment>
<proteinExistence type="predicted"/>
<feature type="region of interest" description="Disordered" evidence="6">
    <location>
        <begin position="1"/>
        <end position="92"/>
    </location>
</feature>
<dbReference type="PANTHER" id="PTHR33958">
    <property type="entry name" value="PROTEIN C8ORF37"/>
    <property type="match status" value="1"/>
</dbReference>
<reference evidence="7" key="1">
    <citation type="submission" date="2020-07" db="EMBL/GenBank/DDBJ databases">
        <title>The High-quality genome of the commercially important snow crab, Chionoecetes opilio.</title>
        <authorList>
            <person name="Jeong J.-H."/>
            <person name="Ryu S."/>
        </authorList>
    </citation>
    <scope>NUCLEOTIDE SEQUENCE</scope>
    <source>
        <strain evidence="7">MADBK_172401_WGS</strain>
        <tissue evidence="7">Digestive gland</tissue>
    </source>
</reference>
<organism evidence="7 8">
    <name type="scientific">Chionoecetes opilio</name>
    <name type="common">Atlantic snow crab</name>
    <name type="synonym">Cancer opilio</name>
    <dbReference type="NCBI Taxonomy" id="41210"/>
    <lineage>
        <taxon>Eukaryota</taxon>
        <taxon>Metazoa</taxon>
        <taxon>Ecdysozoa</taxon>
        <taxon>Arthropoda</taxon>
        <taxon>Crustacea</taxon>
        <taxon>Multicrustacea</taxon>
        <taxon>Malacostraca</taxon>
        <taxon>Eumalacostraca</taxon>
        <taxon>Eucarida</taxon>
        <taxon>Decapoda</taxon>
        <taxon>Pleocyemata</taxon>
        <taxon>Brachyura</taxon>
        <taxon>Eubrachyura</taxon>
        <taxon>Majoidea</taxon>
        <taxon>Majidae</taxon>
        <taxon>Chionoecetes</taxon>
    </lineage>
</organism>
<gene>
    <name evidence="7" type="primary">CH037</name>
    <name evidence="7" type="ORF">GWK47_052376</name>
</gene>
<feature type="compositionally biased region" description="Polar residues" evidence="6">
    <location>
        <begin position="22"/>
        <end position="46"/>
    </location>
</feature>
<dbReference type="InterPro" id="IPR029239">
    <property type="entry name" value="CFAP418"/>
</dbReference>
<evidence type="ECO:0000256" key="4">
    <source>
        <dbReference type="ARBA" id="ARBA00024819"/>
    </source>
</evidence>
<comment type="function">
    <text evidence="4">May be involved in photoreceptor outer segment disk morphogenesis.</text>
</comment>
<keyword evidence="3" id="KW-0963">Cytoplasm</keyword>
<dbReference type="Pfam" id="PF14996">
    <property type="entry name" value="RMP"/>
    <property type="match status" value="1"/>
</dbReference>
<dbReference type="Proteomes" id="UP000770661">
    <property type="component" value="Unassembled WGS sequence"/>
</dbReference>
<evidence type="ECO:0000256" key="1">
    <source>
        <dbReference type="ARBA" id="ARBA00004437"/>
    </source>
</evidence>
<dbReference type="AlphaFoldDB" id="A0A8J5CAB6"/>
<evidence type="ECO:0000256" key="6">
    <source>
        <dbReference type="SAM" id="MobiDB-lite"/>
    </source>
</evidence>
<comment type="subcellular location">
    <subcellularLocation>
        <location evidence="2">Cytoplasm</location>
    </subcellularLocation>
    <subcellularLocation>
        <location evidence="1">Photoreceptor inner segment</location>
    </subcellularLocation>
</comment>
<name>A0A8J5CAB6_CHIOP</name>
<dbReference type="GO" id="GO:0001917">
    <property type="term" value="C:photoreceptor inner segment"/>
    <property type="evidence" value="ECO:0007669"/>
    <property type="project" value="UniProtKB-SubCell"/>
</dbReference>
<evidence type="ECO:0000256" key="3">
    <source>
        <dbReference type="ARBA" id="ARBA00022490"/>
    </source>
</evidence>
<accession>A0A8J5CAB6</accession>
<evidence type="ECO:0000313" key="7">
    <source>
        <dbReference type="EMBL" id="KAG0718458.1"/>
    </source>
</evidence>
<feature type="compositionally biased region" description="Basic and acidic residues" evidence="6">
    <location>
        <begin position="47"/>
        <end position="56"/>
    </location>
</feature>
<protein>
    <recommendedName>
        <fullName evidence="5">Cilia- and flagella-associated protein 418</fullName>
    </recommendedName>
</protein>
<dbReference type="OrthoDB" id="259905at2759"/>
<evidence type="ECO:0000256" key="5">
    <source>
        <dbReference type="ARBA" id="ARBA00026215"/>
    </source>
</evidence>